<sequence length="379" mass="40471">MSAESDPNLPAEVERREAVMLRKWLVPALVLTAALLVVSCKDERSTDMGFVTPEEDQRVPPGDVTVKVWWVTHLCSADSVVLDVDRQYIGTSINPSDTCTFVWNSRNVPLGTKPLLYAKLYYSYVENGQPKHDLNTVARGVLVDTGGPDVRIVSPQAGDTVGKGSVPIKVWARDTSIPGMDRVELLVDDALNGTAIDWGQDTWRYTWDASQASAGNHTVKAKAYNGFGEVAVASVGIWVRDSVSGGGPTHHGGYVDTSETWSPGGNPHIVDSSVTFRSNAWLTIEPGCVVKFEKGHLAFGLYGPSGLTAVGTAAAPVLFTSNRLSPARGDWTGVRFGSTTLSGTRLSYCTVEYAGVPGADAGAITLSGGCKVEEILIRA</sequence>
<dbReference type="Proteomes" id="UP000779900">
    <property type="component" value="Unassembled WGS sequence"/>
</dbReference>
<dbReference type="AlphaFoldDB" id="A0A938BU65"/>
<name>A0A938BU65_UNCW3</name>
<dbReference type="Gene3D" id="2.60.40.10">
    <property type="entry name" value="Immunoglobulins"/>
    <property type="match status" value="1"/>
</dbReference>
<dbReference type="InterPro" id="IPR013783">
    <property type="entry name" value="Ig-like_fold"/>
</dbReference>
<organism evidence="1 2">
    <name type="scientific">candidate division WOR-3 bacterium</name>
    <dbReference type="NCBI Taxonomy" id="2052148"/>
    <lineage>
        <taxon>Bacteria</taxon>
        <taxon>Bacteria division WOR-3</taxon>
    </lineage>
</organism>
<evidence type="ECO:0000313" key="1">
    <source>
        <dbReference type="EMBL" id="MBM3332669.1"/>
    </source>
</evidence>
<dbReference type="EMBL" id="VGIR01000116">
    <property type="protein sequence ID" value="MBM3332669.1"/>
    <property type="molecule type" value="Genomic_DNA"/>
</dbReference>
<reference evidence="1" key="1">
    <citation type="submission" date="2019-03" db="EMBL/GenBank/DDBJ databases">
        <title>Lake Tanganyika Metagenome-Assembled Genomes (MAGs).</title>
        <authorList>
            <person name="Tran P."/>
        </authorList>
    </citation>
    <scope>NUCLEOTIDE SEQUENCE</scope>
    <source>
        <strain evidence="1">K_DeepCast_150m_m2_040</strain>
    </source>
</reference>
<accession>A0A938BU65</accession>
<evidence type="ECO:0000313" key="2">
    <source>
        <dbReference type="Proteomes" id="UP000779900"/>
    </source>
</evidence>
<comment type="caution">
    <text evidence="1">The sequence shown here is derived from an EMBL/GenBank/DDBJ whole genome shotgun (WGS) entry which is preliminary data.</text>
</comment>
<gene>
    <name evidence="1" type="ORF">FJY68_12625</name>
</gene>
<proteinExistence type="predicted"/>
<dbReference type="Pfam" id="PF17957">
    <property type="entry name" value="Big_7"/>
    <property type="match status" value="1"/>
</dbReference>
<protein>
    <submittedName>
        <fullName evidence="1">Uncharacterized protein</fullName>
    </submittedName>
</protein>